<dbReference type="EMBL" id="JANPWB010000003">
    <property type="protein sequence ID" value="KAJ1197001.1"/>
    <property type="molecule type" value="Genomic_DNA"/>
</dbReference>
<dbReference type="AlphaFoldDB" id="A0AAV7V7W1"/>
<protein>
    <submittedName>
        <fullName evidence="2">Uncharacterized protein</fullName>
    </submittedName>
</protein>
<gene>
    <name evidence="2" type="ORF">NDU88_000864</name>
</gene>
<accession>A0AAV7V7W1</accession>
<evidence type="ECO:0000256" key="1">
    <source>
        <dbReference type="SAM" id="MobiDB-lite"/>
    </source>
</evidence>
<keyword evidence="3" id="KW-1185">Reference proteome</keyword>
<dbReference type="Proteomes" id="UP001066276">
    <property type="component" value="Chromosome 2_1"/>
</dbReference>
<reference evidence="2" key="1">
    <citation type="journal article" date="2022" name="bioRxiv">
        <title>Sequencing and chromosome-scale assembly of the giantPleurodeles waltlgenome.</title>
        <authorList>
            <person name="Brown T."/>
            <person name="Elewa A."/>
            <person name="Iarovenko S."/>
            <person name="Subramanian E."/>
            <person name="Araus A.J."/>
            <person name="Petzold A."/>
            <person name="Susuki M."/>
            <person name="Suzuki K.-i.T."/>
            <person name="Hayashi T."/>
            <person name="Toyoda A."/>
            <person name="Oliveira C."/>
            <person name="Osipova E."/>
            <person name="Leigh N.D."/>
            <person name="Simon A."/>
            <person name="Yun M.H."/>
        </authorList>
    </citation>
    <scope>NUCLEOTIDE SEQUENCE</scope>
    <source>
        <strain evidence="2">20211129_DDA</strain>
        <tissue evidence="2">Liver</tissue>
    </source>
</reference>
<evidence type="ECO:0000313" key="2">
    <source>
        <dbReference type="EMBL" id="KAJ1197001.1"/>
    </source>
</evidence>
<name>A0AAV7V7W1_PLEWA</name>
<organism evidence="2 3">
    <name type="scientific">Pleurodeles waltl</name>
    <name type="common">Iberian ribbed newt</name>
    <dbReference type="NCBI Taxonomy" id="8319"/>
    <lineage>
        <taxon>Eukaryota</taxon>
        <taxon>Metazoa</taxon>
        <taxon>Chordata</taxon>
        <taxon>Craniata</taxon>
        <taxon>Vertebrata</taxon>
        <taxon>Euteleostomi</taxon>
        <taxon>Amphibia</taxon>
        <taxon>Batrachia</taxon>
        <taxon>Caudata</taxon>
        <taxon>Salamandroidea</taxon>
        <taxon>Salamandridae</taxon>
        <taxon>Pleurodelinae</taxon>
        <taxon>Pleurodeles</taxon>
    </lineage>
</organism>
<proteinExistence type="predicted"/>
<sequence>MAGVQVGRDPPSLPGLFPGRGWGRRRVALLPSSPQLQGQTTPIARSRIPIPYPRVPLRRYVGRHAQPHHPTSAGGRVRRSALGSSRDAWLRATRGCLWRATRGCLWCPTAGRAHRLGHPPLRPIPRGEAEGHPLASGSDPGEKK</sequence>
<evidence type="ECO:0000313" key="3">
    <source>
        <dbReference type="Proteomes" id="UP001066276"/>
    </source>
</evidence>
<comment type="caution">
    <text evidence="2">The sequence shown here is derived from an EMBL/GenBank/DDBJ whole genome shotgun (WGS) entry which is preliminary data.</text>
</comment>
<feature type="region of interest" description="Disordered" evidence="1">
    <location>
        <begin position="115"/>
        <end position="144"/>
    </location>
</feature>